<evidence type="ECO:0000256" key="7">
    <source>
        <dbReference type="ARBA" id="ARBA00035255"/>
    </source>
</evidence>
<feature type="compositionally biased region" description="Basic residues" evidence="11">
    <location>
        <begin position="1"/>
        <end position="10"/>
    </location>
</feature>
<dbReference type="InterPro" id="IPR005324">
    <property type="entry name" value="Ribosomal_uS5_C"/>
</dbReference>
<comment type="subunit">
    <text evidence="6">Part of the 30S ribosomal subunit. Contacts protein S4.</text>
</comment>
<dbReference type="SUPFAM" id="SSF54211">
    <property type="entry name" value="Ribosomal protein S5 domain 2-like"/>
    <property type="match status" value="1"/>
</dbReference>
<evidence type="ECO:0000256" key="9">
    <source>
        <dbReference type="PROSITE-ProRule" id="PRU00268"/>
    </source>
</evidence>
<dbReference type="NCBIfam" id="TIGR01020">
    <property type="entry name" value="uS5_euk_arch"/>
    <property type="match status" value="1"/>
</dbReference>
<dbReference type="InterPro" id="IPR020568">
    <property type="entry name" value="Ribosomal_Su5_D2-typ_SF"/>
</dbReference>
<feature type="region of interest" description="Disordered" evidence="11">
    <location>
        <begin position="1"/>
        <end position="25"/>
    </location>
</feature>
<gene>
    <name evidence="13" type="ORF">HY544_01375</name>
</gene>
<dbReference type="InterPro" id="IPR014721">
    <property type="entry name" value="Ribsml_uS5_D2-typ_fold_subgr"/>
</dbReference>
<evidence type="ECO:0000256" key="3">
    <source>
        <dbReference type="ARBA" id="ARBA00022884"/>
    </source>
</evidence>
<sequence>MQKRERRRKRGREEDSAEYREGERQKRVSDWVPKTGIGKMVKAGEIANMDEFFAKGYKVMEPEIVDVLIPEIKDKLVEFRKTARVTRQGRSFSFRASVLIGDGDSYIGLGTAKDRERFPAINKATKSAKMALRKVRKGCGSWECRCHEPHSVPFRVEGTSSSVRVNLLPAPKGTGLVIGEHVKDVLRFVGIKDVWSKCRGNTATTLDFVGATINALAATNNVKYSADMERKLEEKR</sequence>
<dbReference type="InterPro" id="IPR000851">
    <property type="entry name" value="Ribosomal_uS5"/>
</dbReference>
<evidence type="ECO:0000256" key="4">
    <source>
        <dbReference type="ARBA" id="ARBA00022980"/>
    </source>
</evidence>
<proteinExistence type="inferred from homology"/>
<dbReference type="Proteomes" id="UP000732298">
    <property type="component" value="Unassembled WGS sequence"/>
</dbReference>
<comment type="similarity">
    <text evidence="1 10">Belongs to the universal ribosomal protein uS5 family.</text>
</comment>
<dbReference type="PANTHER" id="PTHR13718">
    <property type="entry name" value="RIBOSOMAL S SUBUNIT"/>
    <property type="match status" value="1"/>
</dbReference>
<dbReference type="PROSITE" id="PS50881">
    <property type="entry name" value="S5_DSRBD"/>
    <property type="match status" value="1"/>
</dbReference>
<feature type="compositionally biased region" description="Basic and acidic residues" evidence="11">
    <location>
        <begin position="11"/>
        <end position="25"/>
    </location>
</feature>
<evidence type="ECO:0000259" key="12">
    <source>
        <dbReference type="PROSITE" id="PS50881"/>
    </source>
</evidence>
<keyword evidence="3" id="KW-0694">RNA-binding</keyword>
<dbReference type="FunFam" id="3.30.230.10:FF:000004">
    <property type="entry name" value="40S ribosomal protein S2"/>
    <property type="match status" value="1"/>
</dbReference>
<dbReference type="InterPro" id="IPR047866">
    <property type="entry name" value="Ribosomal_uS5_arc"/>
</dbReference>
<evidence type="ECO:0000313" key="14">
    <source>
        <dbReference type="Proteomes" id="UP000732298"/>
    </source>
</evidence>
<feature type="domain" description="S5 DRBM" evidence="12">
    <location>
        <begin position="72"/>
        <end position="135"/>
    </location>
</feature>
<dbReference type="EMBL" id="JACQPB010000019">
    <property type="protein sequence ID" value="MBI4210143.1"/>
    <property type="molecule type" value="Genomic_DNA"/>
</dbReference>
<comment type="caution">
    <text evidence="13">The sequence shown here is derived from an EMBL/GenBank/DDBJ whole genome shotgun (WGS) entry which is preliminary data.</text>
</comment>
<dbReference type="Pfam" id="PF03719">
    <property type="entry name" value="Ribosomal_S5_C"/>
    <property type="match status" value="1"/>
</dbReference>
<evidence type="ECO:0000256" key="1">
    <source>
        <dbReference type="ARBA" id="ARBA00008945"/>
    </source>
</evidence>
<keyword evidence="2" id="KW-0699">rRNA-binding</keyword>
<evidence type="ECO:0000256" key="6">
    <source>
        <dbReference type="ARBA" id="ARBA00025844"/>
    </source>
</evidence>
<dbReference type="Gene3D" id="3.30.160.20">
    <property type="match status" value="1"/>
</dbReference>
<evidence type="ECO:0000256" key="8">
    <source>
        <dbReference type="ARBA" id="ARBA00035519"/>
    </source>
</evidence>
<dbReference type="PANTHER" id="PTHR13718:SF4">
    <property type="entry name" value="40S RIBOSOMAL PROTEIN S2"/>
    <property type="match status" value="1"/>
</dbReference>
<evidence type="ECO:0000256" key="5">
    <source>
        <dbReference type="ARBA" id="ARBA00023274"/>
    </source>
</evidence>
<dbReference type="GO" id="GO:0003735">
    <property type="term" value="F:structural constituent of ribosome"/>
    <property type="evidence" value="ECO:0007669"/>
    <property type="project" value="UniProtKB-UniRule"/>
</dbReference>
<evidence type="ECO:0000256" key="11">
    <source>
        <dbReference type="SAM" id="MobiDB-lite"/>
    </source>
</evidence>
<dbReference type="AlphaFoldDB" id="A0A8T3YIQ9"/>
<accession>A0A8T3YIQ9</accession>
<dbReference type="GO" id="GO:0019843">
    <property type="term" value="F:rRNA binding"/>
    <property type="evidence" value="ECO:0007669"/>
    <property type="project" value="UniProtKB-KW"/>
</dbReference>
<evidence type="ECO:0000256" key="2">
    <source>
        <dbReference type="ARBA" id="ARBA00022730"/>
    </source>
</evidence>
<dbReference type="InterPro" id="IPR013810">
    <property type="entry name" value="Ribosomal_uS5_N"/>
</dbReference>
<evidence type="ECO:0000256" key="10">
    <source>
        <dbReference type="RuleBase" id="RU003823"/>
    </source>
</evidence>
<keyword evidence="4 9" id="KW-0689">Ribosomal protein</keyword>
<organism evidence="13 14">
    <name type="scientific">Candidatus Iainarchaeum sp</name>
    <dbReference type="NCBI Taxonomy" id="3101447"/>
    <lineage>
        <taxon>Archaea</taxon>
        <taxon>Candidatus Iainarchaeota</taxon>
        <taxon>Candidatus Iainarchaeia</taxon>
        <taxon>Candidatus Iainarchaeales</taxon>
        <taxon>Candidatus Iainarchaeaceae</taxon>
        <taxon>Candidatus Iainarchaeum</taxon>
    </lineage>
</organism>
<dbReference type="Gene3D" id="3.30.230.10">
    <property type="match status" value="1"/>
</dbReference>
<dbReference type="GO" id="GO:0006412">
    <property type="term" value="P:translation"/>
    <property type="evidence" value="ECO:0007669"/>
    <property type="project" value="InterPro"/>
</dbReference>
<name>A0A8T3YIQ9_9ARCH</name>
<protein>
    <recommendedName>
        <fullName evidence="7">Small ribosomal subunit protein uS5</fullName>
    </recommendedName>
    <alternativeName>
        <fullName evidence="8">30S ribosomal protein S5</fullName>
    </alternativeName>
</protein>
<dbReference type="InterPro" id="IPR005711">
    <property type="entry name" value="Ribosomal_uS5_euk/arc"/>
</dbReference>
<keyword evidence="5 9" id="KW-0687">Ribonucleoprotein</keyword>
<dbReference type="SUPFAM" id="SSF54768">
    <property type="entry name" value="dsRNA-binding domain-like"/>
    <property type="match status" value="1"/>
</dbReference>
<evidence type="ECO:0000313" key="13">
    <source>
        <dbReference type="EMBL" id="MBI4210143.1"/>
    </source>
</evidence>
<dbReference type="NCBIfam" id="NF003125">
    <property type="entry name" value="PRK04044.1"/>
    <property type="match status" value="1"/>
</dbReference>
<dbReference type="Pfam" id="PF00333">
    <property type="entry name" value="Ribosomal_S5"/>
    <property type="match status" value="1"/>
</dbReference>
<dbReference type="GO" id="GO:0022627">
    <property type="term" value="C:cytosolic small ribosomal subunit"/>
    <property type="evidence" value="ECO:0007669"/>
    <property type="project" value="TreeGrafter"/>
</dbReference>
<reference evidence="13" key="1">
    <citation type="submission" date="2020-07" db="EMBL/GenBank/DDBJ databases">
        <title>Huge and variable diversity of episymbiotic CPR bacteria and DPANN archaea in groundwater ecosystems.</title>
        <authorList>
            <person name="He C.Y."/>
            <person name="Keren R."/>
            <person name="Whittaker M."/>
            <person name="Farag I.F."/>
            <person name="Doudna J."/>
            <person name="Cate J.H.D."/>
            <person name="Banfield J.F."/>
        </authorList>
    </citation>
    <scope>NUCLEOTIDE SEQUENCE</scope>
    <source>
        <strain evidence="13">NC_groundwater_1296_Ag_S-0.2um_52_80</strain>
    </source>
</reference>